<reference evidence="3 4" key="1">
    <citation type="submission" date="2024-07" db="EMBL/GenBank/DDBJ databases">
        <title>Section-level genome sequencing and comparative genomics of Aspergillus sections Usti and Cavernicolus.</title>
        <authorList>
            <consortium name="Lawrence Berkeley National Laboratory"/>
            <person name="Nybo J.L."/>
            <person name="Vesth T.C."/>
            <person name="Theobald S."/>
            <person name="Frisvad J.C."/>
            <person name="Larsen T.O."/>
            <person name="Kjaerboelling I."/>
            <person name="Rothschild-Mancinelli K."/>
            <person name="Lyhne E.K."/>
            <person name="Kogle M.E."/>
            <person name="Barry K."/>
            <person name="Clum A."/>
            <person name="Na H."/>
            <person name="Ledsgaard L."/>
            <person name="Lin J."/>
            <person name="Lipzen A."/>
            <person name="Kuo A."/>
            <person name="Riley R."/>
            <person name="Mondo S."/>
            <person name="Labutti K."/>
            <person name="Haridas S."/>
            <person name="Pangalinan J."/>
            <person name="Salamov A.A."/>
            <person name="Simmons B.A."/>
            <person name="Magnuson J.K."/>
            <person name="Chen J."/>
            <person name="Drula E."/>
            <person name="Henrissat B."/>
            <person name="Wiebenga A."/>
            <person name="Lubbers R.J."/>
            <person name="Gomes A.C."/>
            <person name="Makela M.R."/>
            <person name="Stajich J."/>
            <person name="Grigoriev I.V."/>
            <person name="Mortensen U.H."/>
            <person name="De Vries R.P."/>
            <person name="Baker S.E."/>
            <person name="Andersen M.R."/>
        </authorList>
    </citation>
    <scope>NUCLEOTIDE SEQUENCE [LARGE SCALE GENOMIC DNA]</scope>
    <source>
        <strain evidence="3 4">CBS 209.92</strain>
    </source>
</reference>
<evidence type="ECO:0000256" key="1">
    <source>
        <dbReference type="SAM" id="MobiDB-lite"/>
    </source>
</evidence>
<keyword evidence="2" id="KW-0812">Transmembrane</keyword>
<evidence type="ECO:0000313" key="3">
    <source>
        <dbReference type="EMBL" id="KAL2787214.1"/>
    </source>
</evidence>
<dbReference type="Proteomes" id="UP001610563">
    <property type="component" value="Unassembled WGS sequence"/>
</dbReference>
<name>A0ABR4FVG7_9EURO</name>
<organism evidence="3 4">
    <name type="scientific">Aspergillus keveii</name>
    <dbReference type="NCBI Taxonomy" id="714993"/>
    <lineage>
        <taxon>Eukaryota</taxon>
        <taxon>Fungi</taxon>
        <taxon>Dikarya</taxon>
        <taxon>Ascomycota</taxon>
        <taxon>Pezizomycotina</taxon>
        <taxon>Eurotiomycetes</taxon>
        <taxon>Eurotiomycetidae</taxon>
        <taxon>Eurotiales</taxon>
        <taxon>Aspergillaceae</taxon>
        <taxon>Aspergillus</taxon>
        <taxon>Aspergillus subgen. Nidulantes</taxon>
    </lineage>
</organism>
<protein>
    <recommendedName>
        <fullName evidence="5">GPI anchored protein</fullName>
    </recommendedName>
</protein>
<dbReference type="EMBL" id="JBFTWV010000101">
    <property type="protein sequence ID" value="KAL2787214.1"/>
    <property type="molecule type" value="Genomic_DNA"/>
</dbReference>
<evidence type="ECO:0008006" key="5">
    <source>
        <dbReference type="Google" id="ProtNLM"/>
    </source>
</evidence>
<keyword evidence="4" id="KW-1185">Reference proteome</keyword>
<comment type="caution">
    <text evidence="3">The sequence shown here is derived from an EMBL/GenBank/DDBJ whole genome shotgun (WGS) entry which is preliminary data.</text>
</comment>
<feature type="region of interest" description="Disordered" evidence="1">
    <location>
        <begin position="330"/>
        <end position="382"/>
    </location>
</feature>
<accession>A0ABR4FVG7</accession>
<gene>
    <name evidence="3" type="ORF">BJX66DRAFT_341407</name>
</gene>
<feature type="compositionally biased region" description="Acidic residues" evidence="1">
    <location>
        <begin position="334"/>
        <end position="375"/>
    </location>
</feature>
<evidence type="ECO:0000313" key="4">
    <source>
        <dbReference type="Proteomes" id="UP001610563"/>
    </source>
</evidence>
<proteinExistence type="predicted"/>
<sequence>MGLVPLGVAAQECGSSSSVNSVDISSQEDLDALQSDCTILLSPYTITPEFSGPFVLPGIVNISKLSTGSDGSREPINVPSIEMPDLVYAKDLFLHRLDSLETFSVPKLATLGWATVDIPSHIDTFEMPALEESVGGMSLMGNLTDVSFPALHTVTMGDLIIQNSHFAVEPETSMNISLPALNSSESIFINGRASRIYLPELTYLASPWITGSGSNFSLWGETIELDLPKLHTVDGSIYFEGNITSLSLPSLDWVDKNLTVTAGNPLAVDIPELGYAKVIRLSGKIKSAELPGLNNWSELHVDTDLAFDCDAFMEKYDRLPTMRLVTCVSRGEVEDSDAPNDSIEESTSTEDESSPQEDESATAGEEDTGDEEQTGDDNGSAHMHATGVGAVLVTFLVVFALIGI</sequence>
<keyword evidence="2" id="KW-0472">Membrane</keyword>
<feature type="transmembrane region" description="Helical" evidence="2">
    <location>
        <begin position="383"/>
        <end position="402"/>
    </location>
</feature>
<evidence type="ECO:0000256" key="2">
    <source>
        <dbReference type="SAM" id="Phobius"/>
    </source>
</evidence>
<keyword evidence="2" id="KW-1133">Transmembrane helix</keyword>